<proteinExistence type="predicted"/>
<gene>
    <name evidence="1" type="ORF">XENORESO_016929</name>
</gene>
<reference evidence="1 2" key="1">
    <citation type="submission" date="2021-06" db="EMBL/GenBank/DDBJ databases">
        <authorList>
            <person name="Palmer J.M."/>
        </authorList>
    </citation>
    <scope>NUCLEOTIDE SEQUENCE [LARGE SCALE GENOMIC DNA]</scope>
    <source>
        <strain evidence="1 2">XR_2019</strain>
        <tissue evidence="1">Muscle</tissue>
    </source>
</reference>
<evidence type="ECO:0000313" key="1">
    <source>
        <dbReference type="EMBL" id="MEQ2276276.1"/>
    </source>
</evidence>
<dbReference type="Proteomes" id="UP001444071">
    <property type="component" value="Unassembled WGS sequence"/>
</dbReference>
<comment type="caution">
    <text evidence="1">The sequence shown here is derived from an EMBL/GenBank/DDBJ whole genome shotgun (WGS) entry which is preliminary data.</text>
</comment>
<organism evidence="1 2">
    <name type="scientific">Xenotaenia resolanae</name>
    <dbReference type="NCBI Taxonomy" id="208358"/>
    <lineage>
        <taxon>Eukaryota</taxon>
        <taxon>Metazoa</taxon>
        <taxon>Chordata</taxon>
        <taxon>Craniata</taxon>
        <taxon>Vertebrata</taxon>
        <taxon>Euteleostomi</taxon>
        <taxon>Actinopterygii</taxon>
        <taxon>Neopterygii</taxon>
        <taxon>Teleostei</taxon>
        <taxon>Neoteleostei</taxon>
        <taxon>Acanthomorphata</taxon>
        <taxon>Ovalentaria</taxon>
        <taxon>Atherinomorphae</taxon>
        <taxon>Cyprinodontiformes</taxon>
        <taxon>Goodeidae</taxon>
        <taxon>Xenotaenia</taxon>
    </lineage>
</organism>
<keyword evidence="2" id="KW-1185">Reference proteome</keyword>
<dbReference type="EMBL" id="JAHRIM010085752">
    <property type="protein sequence ID" value="MEQ2276276.1"/>
    <property type="molecule type" value="Genomic_DNA"/>
</dbReference>
<protein>
    <submittedName>
        <fullName evidence="1">Uncharacterized protein</fullName>
    </submittedName>
</protein>
<accession>A0ABV0X638</accession>
<sequence>MAKVGWGQKSSQNNWQSCVVALRFCSHGLVCTLRTDTPSHELALLEDWCVEMLLSDLGAAAAEPDDSEYSYLGSCAAWESKELDFNCFHIWIWVKENEYGKIFQFPDFILYSIV</sequence>
<name>A0ABV0X638_9TELE</name>
<evidence type="ECO:0000313" key="2">
    <source>
        <dbReference type="Proteomes" id="UP001444071"/>
    </source>
</evidence>